<evidence type="ECO:0000256" key="1">
    <source>
        <dbReference type="SAM" id="Phobius"/>
    </source>
</evidence>
<dbReference type="EMBL" id="MT141430">
    <property type="protein sequence ID" value="QJA61109.1"/>
    <property type="molecule type" value="Genomic_DNA"/>
</dbReference>
<name>A0A6M3ITP1_9ZZZZ</name>
<proteinExistence type="predicted"/>
<feature type="transmembrane region" description="Helical" evidence="1">
    <location>
        <begin position="7"/>
        <end position="32"/>
    </location>
</feature>
<organism evidence="2">
    <name type="scientific">viral metagenome</name>
    <dbReference type="NCBI Taxonomy" id="1070528"/>
    <lineage>
        <taxon>unclassified sequences</taxon>
        <taxon>metagenomes</taxon>
        <taxon>organismal metagenomes</taxon>
    </lineage>
</organism>
<keyword evidence="1" id="KW-0812">Transmembrane</keyword>
<feature type="transmembrane region" description="Helical" evidence="1">
    <location>
        <begin position="44"/>
        <end position="66"/>
    </location>
</feature>
<accession>A0A6M3ITP1</accession>
<sequence>MEEAMKAWAMLVGGGLLIVSSPFAGVGIWVLAEGWGRYWNELGTLLGIFASVGLLVVGIGIALWGWEERW</sequence>
<gene>
    <name evidence="2" type="ORF">MM415B01000_0035</name>
</gene>
<reference evidence="2" key="1">
    <citation type="submission" date="2020-03" db="EMBL/GenBank/DDBJ databases">
        <title>The deep terrestrial virosphere.</title>
        <authorList>
            <person name="Holmfeldt K."/>
            <person name="Nilsson E."/>
            <person name="Simone D."/>
            <person name="Lopez-Fernandez M."/>
            <person name="Wu X."/>
            <person name="de Brujin I."/>
            <person name="Lundin D."/>
            <person name="Andersson A."/>
            <person name="Bertilsson S."/>
            <person name="Dopson M."/>
        </authorList>
    </citation>
    <scope>NUCLEOTIDE SEQUENCE</scope>
    <source>
        <strain evidence="2">MM415B01000</strain>
    </source>
</reference>
<evidence type="ECO:0000313" key="2">
    <source>
        <dbReference type="EMBL" id="QJA61109.1"/>
    </source>
</evidence>
<protein>
    <submittedName>
        <fullName evidence="2">Uncharacterized protein</fullName>
    </submittedName>
</protein>
<dbReference type="AlphaFoldDB" id="A0A6M3ITP1"/>
<keyword evidence="1" id="KW-1133">Transmembrane helix</keyword>
<keyword evidence="1" id="KW-0472">Membrane</keyword>